<dbReference type="SUPFAM" id="SSF48452">
    <property type="entry name" value="TPR-like"/>
    <property type="match status" value="2"/>
</dbReference>
<dbReference type="GO" id="GO:0052856">
    <property type="term" value="F:NAD(P)HX epimerase activity"/>
    <property type="evidence" value="ECO:0007669"/>
    <property type="project" value="UniProtKB-UniRule"/>
</dbReference>
<comment type="catalytic activity">
    <reaction evidence="3">
        <text>(6R)-NADHX = (6S)-NADHX</text>
        <dbReference type="Rhea" id="RHEA:32215"/>
        <dbReference type="ChEBI" id="CHEBI:64074"/>
        <dbReference type="ChEBI" id="CHEBI:64075"/>
        <dbReference type="EC" id="5.1.99.6"/>
    </reaction>
</comment>
<accession>A0A3M0J2A8</accession>
<keyword evidence="3" id="KW-0520">NAD</keyword>
<comment type="caution">
    <text evidence="6">The sequence shown here is derived from an EMBL/GenBank/DDBJ whole genome shotgun (WGS) entry which is preliminary data.</text>
</comment>
<dbReference type="AlphaFoldDB" id="A0A3M0J2A8"/>
<evidence type="ECO:0000256" key="3">
    <source>
        <dbReference type="HAMAP-Rule" id="MF_03159"/>
    </source>
</evidence>
<dbReference type="GO" id="GO:0046872">
    <property type="term" value="F:metal ion binding"/>
    <property type="evidence" value="ECO:0007669"/>
    <property type="project" value="UniProtKB-KW"/>
</dbReference>
<dbReference type="GO" id="GO:0005576">
    <property type="term" value="C:extracellular region"/>
    <property type="evidence" value="ECO:0007669"/>
    <property type="project" value="UniProtKB-SubCell"/>
</dbReference>
<feature type="binding site" evidence="3">
    <location>
        <position position="652"/>
    </location>
    <ligand>
        <name>K(+)</name>
        <dbReference type="ChEBI" id="CHEBI:29103"/>
    </ligand>
</feature>
<comment type="function">
    <text evidence="3">Catalyzes the epimerization of the S- and R-forms of NAD(P)HX, a damaged form of NAD(P)H that is a result of enzymatic or heat-dependent hydration. This is a prerequisite for the S-specific NAD(P)H-hydrate dehydratase to allow the repair of both epimers of NAD(P)HX.</text>
</comment>
<keyword evidence="7" id="KW-1185">Reference proteome</keyword>
<dbReference type="InterPro" id="IPR024812">
    <property type="entry name" value="TPR_24"/>
</dbReference>
<evidence type="ECO:0000256" key="2">
    <source>
        <dbReference type="ARBA" id="ARBA00022803"/>
    </source>
</evidence>
<feature type="compositionally biased region" description="Low complexity" evidence="4">
    <location>
        <begin position="13"/>
        <end position="43"/>
    </location>
</feature>
<dbReference type="GO" id="GO:0000166">
    <property type="term" value="F:nucleotide binding"/>
    <property type="evidence" value="ECO:0007669"/>
    <property type="project" value="UniProtKB-KW"/>
</dbReference>
<evidence type="ECO:0000313" key="7">
    <source>
        <dbReference type="Proteomes" id="UP000269221"/>
    </source>
</evidence>
<sequence>MDLEEAADLGVQPTTSTHPAAPSAPTIASSPADPTSPTGPSSCKKSRKKKKAAETREAAQEGGDEAAGRVDAIEGLTQAGHRALALGSGQEAVGFFRKALLLSRDTVSPQLHRACAFNLGAAYVETGKPKKGLEFLLQSQPSEMESRDHLGSLYFSVGAAHEGLRDFPKALECFEKVAGHGGAAQAGGRAGTCVQMGCCYLGMREPARAARCFLDAAQAYAAAESPEAAAVALSRASGSMLQSRRFRAAEIAGVLARCRSFCETIPDPALRGNAAPRPFALRALGSGSHGRFSSLPPGKLYNDIGLGYSQLHIFSLAAESFELALGLCGAEPRRDRRREAALLQNLGAAHNARRSFGTALGWHRRAAALHGALGNRRAQGQCFGNLAYACSQLGNHGAAAESYLHALQAFRDSGDLQGQWQACEGLGAACFHLGDPQKAIRHYQEALILLSHCQDSPRAAHKRVVLKLTDAIQHRLRLSHFSYQGSWASTPALEEAQAIDQELFTEYKFSVDQLMELAGLSCATAIAKAYPPSSFTTSQPAVLVVCGPGNNGGDGLVCARHLKMFGYQPTVYYPKRPSKPLFEGLITQCKKMDIPFLPEFPAEAAFIDELYGLVVDAIFGFSFKGAVREPFGSILSTLERVTVPIASIDIPSGESWLRCQRKVPGQRGPSRSLVSGLVAGWDVEKGKADGLQPDMLISLTAPKKAAMHFTGRYHFLGGRFVPAALQEKYALNLPAYPGTDCVLQLT</sequence>
<protein>
    <recommendedName>
        <fullName evidence="3">NAD(P)H-hydrate epimerase</fullName>
        <ecNumber evidence="3">5.1.99.6</ecNumber>
    </recommendedName>
    <alternativeName>
        <fullName evidence="3">Apolipoprotein A-I-binding protein</fullName>
        <shortName evidence="3">AI-BP</shortName>
    </alternativeName>
    <alternativeName>
        <fullName evidence="3">NAD(P)HX epimerase</fullName>
    </alternativeName>
</protein>
<dbReference type="OrthoDB" id="9991614at2759"/>
<gene>
    <name evidence="3" type="primary">APOA1BP</name>
    <name evidence="3" type="synonym">AIBP</name>
    <name evidence="6" type="ORF">DUI87_28567</name>
</gene>
<feature type="binding site" evidence="3">
    <location>
        <position position="649"/>
    </location>
    <ligand>
        <name>(6S)-NADPHX</name>
        <dbReference type="ChEBI" id="CHEBI:64076"/>
    </ligand>
</feature>
<feature type="binding site" evidence="3">
    <location>
        <begin position="620"/>
        <end position="626"/>
    </location>
    <ligand>
        <name>(6S)-NADPHX</name>
        <dbReference type="ChEBI" id="CHEBI:64076"/>
    </ligand>
</feature>
<dbReference type="InterPro" id="IPR036652">
    <property type="entry name" value="YjeF_N_dom_sf"/>
</dbReference>
<dbReference type="InterPro" id="IPR004443">
    <property type="entry name" value="YjeF_N_dom"/>
</dbReference>
<dbReference type="Proteomes" id="UP000269221">
    <property type="component" value="Unassembled WGS sequence"/>
</dbReference>
<dbReference type="EMBL" id="QRBI01000191">
    <property type="protein sequence ID" value="RMB95024.1"/>
    <property type="molecule type" value="Genomic_DNA"/>
</dbReference>
<name>A0A3M0J2A8_HIRRU</name>
<dbReference type="PANTHER" id="PTHR47050:SF2">
    <property type="entry name" value="TETRATRICOPEPTIDE REPEAT PROTEIN 24"/>
    <property type="match status" value="1"/>
</dbReference>
<evidence type="ECO:0000259" key="5">
    <source>
        <dbReference type="PROSITE" id="PS51385"/>
    </source>
</evidence>
<keyword evidence="3" id="KW-0479">Metal-binding</keyword>
<dbReference type="Pfam" id="PF13181">
    <property type="entry name" value="TPR_8"/>
    <property type="match status" value="1"/>
</dbReference>
<dbReference type="Pfam" id="PF07719">
    <property type="entry name" value="TPR_2"/>
    <property type="match status" value="1"/>
</dbReference>
<comment type="caution">
    <text evidence="3">Lacks conserved residue(s) required for the propagation of feature annotation.</text>
</comment>
<dbReference type="EC" id="5.1.99.6" evidence="3"/>
<feature type="binding site" evidence="3">
    <location>
        <position position="616"/>
    </location>
    <ligand>
        <name>K(+)</name>
        <dbReference type="ChEBI" id="CHEBI:29103"/>
    </ligand>
</feature>
<proteinExistence type="inferred from homology"/>
<evidence type="ECO:0000313" key="6">
    <source>
        <dbReference type="EMBL" id="RMB95024.1"/>
    </source>
</evidence>
<feature type="binding site" evidence="3">
    <location>
        <begin position="550"/>
        <end position="554"/>
    </location>
    <ligand>
        <name>(6S)-NADPHX</name>
        <dbReference type="ChEBI" id="CHEBI:64076"/>
    </ligand>
</feature>
<dbReference type="NCBIfam" id="TIGR00197">
    <property type="entry name" value="yjeF_nterm"/>
    <property type="match status" value="1"/>
</dbReference>
<dbReference type="SUPFAM" id="SSF64153">
    <property type="entry name" value="YjeF N-terminal domain-like"/>
    <property type="match status" value="2"/>
</dbReference>
<dbReference type="SMART" id="SM00028">
    <property type="entry name" value="TPR"/>
    <property type="match status" value="7"/>
</dbReference>
<feature type="domain" description="YjeF N-terminal" evidence="5">
    <location>
        <begin position="496"/>
        <end position="733"/>
    </location>
</feature>
<keyword evidence="3" id="KW-0630">Potassium</keyword>
<evidence type="ECO:0000256" key="1">
    <source>
        <dbReference type="ARBA" id="ARBA00022737"/>
    </source>
</evidence>
<dbReference type="Gene3D" id="1.25.40.10">
    <property type="entry name" value="Tetratricopeptide repeat domain"/>
    <property type="match status" value="2"/>
</dbReference>
<dbReference type="Gene3D" id="3.40.50.10260">
    <property type="entry name" value="YjeF N-terminal domain"/>
    <property type="match status" value="2"/>
</dbReference>
<keyword evidence="3" id="KW-0547">Nucleotide-binding</keyword>
<keyword evidence="1" id="KW-0677">Repeat</keyword>
<comment type="catalytic activity">
    <reaction evidence="3">
        <text>(6R)-NADPHX = (6S)-NADPHX</text>
        <dbReference type="Rhea" id="RHEA:32227"/>
        <dbReference type="ChEBI" id="CHEBI:64076"/>
        <dbReference type="ChEBI" id="CHEBI:64077"/>
        <dbReference type="EC" id="5.1.99.6"/>
    </reaction>
</comment>
<dbReference type="PANTHER" id="PTHR47050">
    <property type="entry name" value="TETRATRICOPEPTIDE REPEAT PROTEIN 24"/>
    <property type="match status" value="1"/>
</dbReference>
<feature type="binding site" evidence="3">
    <location>
        <position position="551"/>
    </location>
    <ligand>
        <name>K(+)</name>
        <dbReference type="ChEBI" id="CHEBI:29103"/>
    </ligand>
</feature>
<dbReference type="InterPro" id="IPR011990">
    <property type="entry name" value="TPR-like_helical_dom_sf"/>
</dbReference>
<keyword evidence="3" id="KW-0964">Secreted</keyword>
<dbReference type="InterPro" id="IPR019734">
    <property type="entry name" value="TPR_rpt"/>
</dbReference>
<dbReference type="InterPro" id="IPR013105">
    <property type="entry name" value="TPR_2"/>
</dbReference>
<reference evidence="6 7" key="1">
    <citation type="submission" date="2018-07" db="EMBL/GenBank/DDBJ databases">
        <title>A high quality draft genome assembly of the barn swallow (H. rustica rustica).</title>
        <authorList>
            <person name="Formenti G."/>
            <person name="Chiara M."/>
            <person name="Poveda L."/>
            <person name="Francoijs K.-J."/>
            <person name="Bonisoli-Alquati A."/>
            <person name="Canova L."/>
            <person name="Gianfranceschi L."/>
            <person name="Horner D.S."/>
            <person name="Saino N."/>
        </authorList>
    </citation>
    <scope>NUCLEOTIDE SEQUENCE [LARGE SCALE GENOMIC DNA]</scope>
    <source>
        <strain evidence="6">Chelidonia</strain>
        <tissue evidence="6">Blood</tissue>
    </source>
</reference>
<comment type="cofactor">
    <cofactor evidence="3">
        <name>K(+)</name>
        <dbReference type="ChEBI" id="CHEBI:29103"/>
    </cofactor>
    <text evidence="3">Binds 1 potassium ion per subunit.</text>
</comment>
<keyword evidence="3" id="KW-0413">Isomerase</keyword>
<dbReference type="PROSITE" id="PS51385">
    <property type="entry name" value="YJEF_N"/>
    <property type="match status" value="1"/>
</dbReference>
<keyword evidence="3" id="KW-0496">Mitochondrion</keyword>
<dbReference type="GO" id="GO:0005739">
    <property type="term" value="C:mitochondrion"/>
    <property type="evidence" value="ECO:0007669"/>
    <property type="project" value="UniProtKB-SubCell"/>
</dbReference>
<comment type="subcellular location">
    <subcellularLocation>
        <location evidence="3">Mitochondrion</location>
    </subcellularLocation>
    <subcellularLocation>
        <location evidence="3">Secreted</location>
    </subcellularLocation>
</comment>
<dbReference type="Pfam" id="PF03853">
    <property type="entry name" value="YjeF_N"/>
    <property type="match status" value="1"/>
</dbReference>
<comment type="similarity">
    <text evidence="3">Belongs to the NnrE/AIBP family.</text>
</comment>
<organism evidence="6 7">
    <name type="scientific">Hirundo rustica rustica</name>
    <dbReference type="NCBI Taxonomy" id="333673"/>
    <lineage>
        <taxon>Eukaryota</taxon>
        <taxon>Metazoa</taxon>
        <taxon>Chordata</taxon>
        <taxon>Craniata</taxon>
        <taxon>Vertebrata</taxon>
        <taxon>Euteleostomi</taxon>
        <taxon>Archelosauria</taxon>
        <taxon>Archosauria</taxon>
        <taxon>Dinosauria</taxon>
        <taxon>Saurischia</taxon>
        <taxon>Theropoda</taxon>
        <taxon>Coelurosauria</taxon>
        <taxon>Aves</taxon>
        <taxon>Neognathae</taxon>
        <taxon>Neoaves</taxon>
        <taxon>Telluraves</taxon>
        <taxon>Australaves</taxon>
        <taxon>Passeriformes</taxon>
        <taxon>Sylvioidea</taxon>
        <taxon>Hirundinidae</taxon>
        <taxon>Hirundo</taxon>
    </lineage>
</organism>
<keyword evidence="2" id="KW-0802">TPR repeat</keyword>
<evidence type="ECO:0000256" key="4">
    <source>
        <dbReference type="SAM" id="MobiDB-lite"/>
    </source>
</evidence>
<dbReference type="STRING" id="333673.A0A3M0J2A8"/>
<dbReference type="HAMAP" id="MF_01966">
    <property type="entry name" value="NADHX_epimerase"/>
    <property type="match status" value="1"/>
</dbReference>
<feature type="region of interest" description="Disordered" evidence="4">
    <location>
        <begin position="1"/>
        <end position="66"/>
    </location>
</feature>